<organism evidence="1 2">
    <name type="scientific">Solea senegalensis</name>
    <name type="common">Senegalese sole</name>
    <dbReference type="NCBI Taxonomy" id="28829"/>
    <lineage>
        <taxon>Eukaryota</taxon>
        <taxon>Metazoa</taxon>
        <taxon>Chordata</taxon>
        <taxon>Craniata</taxon>
        <taxon>Vertebrata</taxon>
        <taxon>Euteleostomi</taxon>
        <taxon>Actinopterygii</taxon>
        <taxon>Neopterygii</taxon>
        <taxon>Teleostei</taxon>
        <taxon>Neoteleostei</taxon>
        <taxon>Acanthomorphata</taxon>
        <taxon>Carangaria</taxon>
        <taxon>Pleuronectiformes</taxon>
        <taxon>Pleuronectoidei</taxon>
        <taxon>Soleidae</taxon>
        <taxon>Solea</taxon>
    </lineage>
</organism>
<dbReference type="EMBL" id="JAGKHQ010000020">
    <property type="protein sequence ID" value="KAG7479053.1"/>
    <property type="molecule type" value="Genomic_DNA"/>
</dbReference>
<protein>
    <submittedName>
        <fullName evidence="1">Uncharacterized protein</fullName>
    </submittedName>
</protein>
<dbReference type="AlphaFoldDB" id="A0AAV6PVL0"/>
<dbReference type="Proteomes" id="UP000693946">
    <property type="component" value="Linkage Group LG8"/>
</dbReference>
<keyword evidence="2" id="KW-1185">Reference proteome</keyword>
<name>A0AAV6PVL0_SOLSE</name>
<evidence type="ECO:0000313" key="1">
    <source>
        <dbReference type="EMBL" id="KAG7479053.1"/>
    </source>
</evidence>
<accession>A0AAV6PVL0</accession>
<evidence type="ECO:0000313" key="2">
    <source>
        <dbReference type="Proteomes" id="UP000693946"/>
    </source>
</evidence>
<reference evidence="1 2" key="1">
    <citation type="journal article" date="2021" name="Sci. Rep.">
        <title>Chromosome anchoring in Senegalese sole (Solea senegalensis) reveals sex-associated markers and genome rearrangements in flatfish.</title>
        <authorList>
            <person name="Guerrero-Cozar I."/>
            <person name="Gomez-Garrido J."/>
            <person name="Berbel C."/>
            <person name="Martinez-Blanch J.F."/>
            <person name="Alioto T."/>
            <person name="Claros M.G."/>
            <person name="Gagnaire P.A."/>
            <person name="Manchado M."/>
        </authorList>
    </citation>
    <scope>NUCLEOTIDE SEQUENCE [LARGE SCALE GENOMIC DNA]</scope>
    <source>
        <strain evidence="1">Sse05_10M</strain>
    </source>
</reference>
<comment type="caution">
    <text evidence="1">The sequence shown here is derived from an EMBL/GenBank/DDBJ whole genome shotgun (WGS) entry which is preliminary data.</text>
</comment>
<gene>
    <name evidence="1" type="ORF">JOB18_016576</name>
</gene>
<sequence length="148" mass="17095">MASSVACFKDKFTLARQHRLHIYTERKSETERERESETGGRNRQSCCERINLSVKHEKRSLCNFTALVRRSTAVQFPRYFHIIFASFPSRTQAGNHRSRNDGVITDGNTAFPSCEWGLHGFSIQWRHVPADVLLQSQRQLLSTLRSRG</sequence>
<proteinExistence type="predicted"/>